<sequence length="77" mass="8568">MEYKVVPFVALIDHKSGTSDHVAEQLEKLINQGAKEGWNYVRLESVTTQVSPDTGCFGFGGRPAYTTTRQMVVFSRS</sequence>
<accession>A0A2S9JU53</accession>
<dbReference type="RefSeq" id="WP_105723936.1">
    <property type="nucleotide sequence ID" value="NZ_PVBS01000001.1"/>
</dbReference>
<evidence type="ECO:0000313" key="2">
    <source>
        <dbReference type="Proteomes" id="UP000238642"/>
    </source>
</evidence>
<protein>
    <recommendedName>
        <fullName evidence="3">DUF4177 domain-containing protein</fullName>
    </recommendedName>
</protein>
<evidence type="ECO:0008006" key="3">
    <source>
        <dbReference type="Google" id="ProtNLM"/>
    </source>
</evidence>
<comment type="caution">
    <text evidence="1">The sequence shown here is derived from an EMBL/GenBank/DDBJ whole genome shotgun (WGS) entry which is preliminary data.</text>
</comment>
<dbReference type="AlphaFoldDB" id="A0A2S9JU53"/>
<reference evidence="1 2" key="1">
    <citation type="submission" date="2018-02" db="EMBL/GenBank/DDBJ databases">
        <title>The draft genome of Sphingobacterium gobiense H7.</title>
        <authorList>
            <person name="Li L."/>
            <person name="Liu L."/>
            <person name="Zhang X."/>
            <person name="Wang T."/>
            <person name="Liang L."/>
        </authorList>
    </citation>
    <scope>NUCLEOTIDE SEQUENCE [LARGE SCALE GENOMIC DNA]</scope>
    <source>
        <strain evidence="1 2">ACCC 05757</strain>
    </source>
</reference>
<dbReference type="Proteomes" id="UP000238642">
    <property type="component" value="Unassembled WGS sequence"/>
</dbReference>
<name>A0A2S9JU53_9SPHI</name>
<gene>
    <name evidence="1" type="ORF">C5749_06035</name>
</gene>
<evidence type="ECO:0000313" key="1">
    <source>
        <dbReference type="EMBL" id="PRD56784.1"/>
    </source>
</evidence>
<dbReference type="OrthoDB" id="710926at2"/>
<organism evidence="1 2">
    <name type="scientific">Sphingobacterium gobiense</name>
    <dbReference type="NCBI Taxonomy" id="1382456"/>
    <lineage>
        <taxon>Bacteria</taxon>
        <taxon>Pseudomonadati</taxon>
        <taxon>Bacteroidota</taxon>
        <taxon>Sphingobacteriia</taxon>
        <taxon>Sphingobacteriales</taxon>
        <taxon>Sphingobacteriaceae</taxon>
        <taxon>Sphingobacterium</taxon>
    </lineage>
</organism>
<dbReference type="EMBL" id="PVBS01000001">
    <property type="protein sequence ID" value="PRD56784.1"/>
    <property type="molecule type" value="Genomic_DNA"/>
</dbReference>
<proteinExistence type="predicted"/>
<keyword evidence="2" id="KW-1185">Reference proteome</keyword>